<evidence type="ECO:0000313" key="2">
    <source>
        <dbReference type="EMBL" id="ELT46290.1"/>
    </source>
</evidence>
<dbReference type="Gene3D" id="3.40.50.720">
    <property type="entry name" value="NAD(P)-binding Rossmann-like Domain"/>
    <property type="match status" value="1"/>
</dbReference>
<comment type="caution">
    <text evidence="2">The sequence shown here is derived from an EMBL/GenBank/DDBJ whole genome shotgun (WGS) entry which is preliminary data.</text>
</comment>
<dbReference type="GO" id="GO:0051287">
    <property type="term" value="F:NAD binding"/>
    <property type="evidence" value="ECO:0007669"/>
    <property type="project" value="InterPro"/>
</dbReference>
<dbReference type="InterPro" id="IPR006139">
    <property type="entry name" value="D-isomer_2_OHA_DH_cat_dom"/>
</dbReference>
<reference evidence="2 3" key="1">
    <citation type="journal article" date="2013" name="Gut Pathog.">
        <title>Draft genome of Ochrobactrum intermedium strain M86 isolated from non-ulcer dyspeptic individual from India.</title>
        <authorList>
            <person name="Kulkarni G."/>
            <person name="Dhotre D."/>
            <person name="Dharne M."/>
            <person name="Shetty S."/>
            <person name="Chowdhury S."/>
            <person name="Misra V."/>
            <person name="Misra S."/>
            <person name="Patole M."/>
            <person name="Shouche Y."/>
        </authorList>
    </citation>
    <scope>NUCLEOTIDE SEQUENCE [LARGE SCALE GENOMIC DNA]</scope>
    <source>
        <strain evidence="2 3">M86</strain>
    </source>
</reference>
<accession>M5JJB1</accession>
<dbReference type="SUPFAM" id="SSF52283">
    <property type="entry name" value="Formate/glycerate dehydrogenase catalytic domain-like"/>
    <property type="match status" value="1"/>
</dbReference>
<dbReference type="EMBL" id="AOGE01000104">
    <property type="protein sequence ID" value="ELT46290.1"/>
    <property type="molecule type" value="Genomic_DNA"/>
</dbReference>
<feature type="non-terminal residue" evidence="2">
    <location>
        <position position="83"/>
    </location>
</feature>
<sequence length="83" mass="9272">MLPKVVITHRVHEEIISKLSPHARLVCNDTDDTWPREKLLAELSDAKAMMAFMPDMIDASVLAHAPDLQLVACALKGFDNFDI</sequence>
<dbReference type="AlphaFoldDB" id="M5JJB1"/>
<gene>
    <name evidence="2" type="ORF">D584_25514</name>
</gene>
<evidence type="ECO:0000259" key="1">
    <source>
        <dbReference type="Pfam" id="PF00389"/>
    </source>
</evidence>
<organism evidence="2 3">
    <name type="scientific">Brucella intermedia M86</name>
    <dbReference type="NCBI Taxonomy" id="1234597"/>
    <lineage>
        <taxon>Bacteria</taxon>
        <taxon>Pseudomonadati</taxon>
        <taxon>Pseudomonadota</taxon>
        <taxon>Alphaproteobacteria</taxon>
        <taxon>Hyphomicrobiales</taxon>
        <taxon>Brucellaceae</taxon>
        <taxon>Brucella/Ochrobactrum group</taxon>
        <taxon>Brucella</taxon>
    </lineage>
</organism>
<feature type="domain" description="D-isomer specific 2-hydroxyacid dehydrogenase catalytic" evidence="1">
    <location>
        <begin position="5"/>
        <end position="83"/>
    </location>
</feature>
<proteinExistence type="predicted"/>
<dbReference type="Proteomes" id="UP000011971">
    <property type="component" value="Unassembled WGS sequence"/>
</dbReference>
<evidence type="ECO:0000313" key="3">
    <source>
        <dbReference type="Proteomes" id="UP000011971"/>
    </source>
</evidence>
<name>M5JJB1_9HYPH</name>
<dbReference type="GO" id="GO:0016616">
    <property type="term" value="F:oxidoreductase activity, acting on the CH-OH group of donors, NAD or NADP as acceptor"/>
    <property type="evidence" value="ECO:0007669"/>
    <property type="project" value="InterPro"/>
</dbReference>
<protein>
    <submittedName>
        <fullName evidence="2">Phosphonate dehydrogenase</fullName>
    </submittedName>
</protein>
<dbReference type="Pfam" id="PF00389">
    <property type="entry name" value="2-Hacid_dh"/>
    <property type="match status" value="1"/>
</dbReference>